<evidence type="ECO:0000256" key="3">
    <source>
        <dbReference type="ARBA" id="ARBA00022552"/>
    </source>
</evidence>
<evidence type="ECO:0000256" key="1">
    <source>
        <dbReference type="ARBA" id="ARBA00004604"/>
    </source>
</evidence>
<dbReference type="EMBL" id="BDEQ01000001">
    <property type="protein sequence ID" value="GAT96736.1"/>
    <property type="molecule type" value="Genomic_DNA"/>
</dbReference>
<keyword evidence="4" id="KW-0539">Nucleus</keyword>
<dbReference type="VEuPathDB" id="AmoebaDB:EHI5A_010720"/>
<sequence length="207" mass="24772">MGRNPFNQTIHHERQQPKSMRGLGKLERRKDFVKRAHTRKLQEETTAYLKRKASNKNPDEFNCKMQNMRLQGKVVIDIRPKEGQSAQELERLLMIQKNALARLQKKKIFIREKRIVFNEEGKGIEMDPIDLVDVSKIQEKIDAQKIIEEQEKRQQEINKLQKEIKITERKLQEISKIEREQDKRKKIEIKDEYGDVIATHYQNTRKK</sequence>
<proteinExistence type="inferred from homology"/>
<evidence type="ECO:0000256" key="5">
    <source>
        <dbReference type="SAM" id="Coils"/>
    </source>
</evidence>
<accession>A0A5K1UTL7</accession>
<dbReference type="GO" id="GO:0032040">
    <property type="term" value="C:small-subunit processome"/>
    <property type="evidence" value="ECO:0007669"/>
    <property type="project" value="InterPro"/>
</dbReference>
<gene>
    <name evidence="6" type="ORF">CL6EHI_122830</name>
</gene>
<dbReference type="Pfam" id="PF03998">
    <property type="entry name" value="Utp11"/>
    <property type="match status" value="1"/>
</dbReference>
<dbReference type="VEuPathDB" id="AmoebaDB:KM1_010500"/>
<dbReference type="PANTHER" id="PTHR12838">
    <property type="entry name" value="U3 SMALL NUCLEOLAR RNA-ASSOCIATED PROTEIN 11"/>
    <property type="match status" value="1"/>
</dbReference>
<evidence type="ECO:0000313" key="7">
    <source>
        <dbReference type="Proteomes" id="UP000078387"/>
    </source>
</evidence>
<dbReference type="AlphaFoldDB" id="A0A5K1UTL7"/>
<evidence type="ECO:0000313" key="6">
    <source>
        <dbReference type="EMBL" id="GAT96736.1"/>
    </source>
</evidence>
<comment type="caution">
    <text evidence="6">The sequence shown here is derived from an EMBL/GenBank/DDBJ whole genome shotgun (WGS) entry which is preliminary data.</text>
</comment>
<dbReference type="VEuPathDB" id="AmoebaDB:EHI_122830"/>
<feature type="coiled-coil region" evidence="5">
    <location>
        <begin position="143"/>
        <end position="177"/>
    </location>
</feature>
<dbReference type="InterPro" id="IPR007144">
    <property type="entry name" value="SSU_processome_Utp11"/>
</dbReference>
<evidence type="ECO:0000256" key="4">
    <source>
        <dbReference type="ARBA" id="ARBA00023242"/>
    </source>
</evidence>
<protein>
    <submittedName>
        <fullName evidence="6">U3 small nucleolar RNA-associated protein 11 putative</fullName>
    </submittedName>
</protein>
<keyword evidence="5" id="KW-0175">Coiled coil</keyword>
<name>A0A5K1UTL7_ENTHI</name>
<dbReference type="VEuPathDB" id="AmoebaDB:EHI8A_077880"/>
<dbReference type="Proteomes" id="UP000078387">
    <property type="component" value="Unassembled WGS sequence"/>
</dbReference>
<dbReference type="PANTHER" id="PTHR12838:SF0">
    <property type="entry name" value="U3 SMALL NUCLEOLAR RNA-ASSOCIATED PROTEIN 11-RELATED"/>
    <property type="match status" value="1"/>
</dbReference>
<dbReference type="GO" id="GO:0006364">
    <property type="term" value="P:rRNA processing"/>
    <property type="evidence" value="ECO:0007669"/>
    <property type="project" value="UniProtKB-KW"/>
</dbReference>
<comment type="similarity">
    <text evidence="2">Belongs to the UTP11 family.</text>
</comment>
<dbReference type="VEuPathDB" id="AmoebaDB:EHI7A_004860"/>
<organism evidence="6 7">
    <name type="scientific">Entamoeba histolytica</name>
    <dbReference type="NCBI Taxonomy" id="5759"/>
    <lineage>
        <taxon>Eukaryota</taxon>
        <taxon>Amoebozoa</taxon>
        <taxon>Evosea</taxon>
        <taxon>Archamoebae</taxon>
        <taxon>Mastigamoebida</taxon>
        <taxon>Entamoebidae</taxon>
        <taxon>Entamoeba</taxon>
    </lineage>
</organism>
<reference evidence="6 7" key="1">
    <citation type="submission" date="2016-05" db="EMBL/GenBank/DDBJ databases">
        <title>First whole genome sequencing of Entamoeba histolytica HM1:IMSS-clone-6.</title>
        <authorList>
            <person name="Mukherjee Avik.K."/>
            <person name="Izumyama S."/>
            <person name="Nakada-Tsukui K."/>
            <person name="Nozaki T."/>
        </authorList>
    </citation>
    <scope>NUCLEOTIDE SEQUENCE [LARGE SCALE GENOMIC DNA]</scope>
    <source>
        <strain evidence="6 7">HM1:IMSS clone 6</strain>
    </source>
</reference>
<comment type="subcellular location">
    <subcellularLocation>
        <location evidence="1">Nucleus</location>
        <location evidence="1">Nucleolus</location>
    </subcellularLocation>
</comment>
<dbReference type="OMA" id="IIATHYQ"/>
<keyword evidence="3" id="KW-0698">rRNA processing</keyword>
<evidence type="ECO:0000256" key="2">
    <source>
        <dbReference type="ARBA" id="ARBA00008105"/>
    </source>
</evidence>